<dbReference type="InterPro" id="IPR050536">
    <property type="entry name" value="DtxR_MntR_Metal-Reg"/>
</dbReference>
<evidence type="ECO:0000256" key="2">
    <source>
        <dbReference type="ARBA" id="ARBA00011738"/>
    </source>
</evidence>
<dbReference type="InterPro" id="IPR022687">
    <property type="entry name" value="HTH_DTXR"/>
</dbReference>
<dbReference type="EMBL" id="DVMU01000198">
    <property type="protein sequence ID" value="HIU34699.1"/>
    <property type="molecule type" value="Genomic_DNA"/>
</dbReference>
<dbReference type="Pfam" id="PF01325">
    <property type="entry name" value="Fe_dep_repress"/>
    <property type="match status" value="1"/>
</dbReference>
<accession>A0A9D1IEU6</accession>
<dbReference type="GO" id="GO:0003700">
    <property type="term" value="F:DNA-binding transcription factor activity"/>
    <property type="evidence" value="ECO:0007669"/>
    <property type="project" value="InterPro"/>
</dbReference>
<dbReference type="Proteomes" id="UP000824072">
    <property type="component" value="Unassembled WGS sequence"/>
</dbReference>
<dbReference type="Gene3D" id="1.10.10.10">
    <property type="entry name" value="Winged helix-like DNA-binding domain superfamily/Winged helix DNA-binding domain"/>
    <property type="match status" value="1"/>
</dbReference>
<dbReference type="InterPro" id="IPR036388">
    <property type="entry name" value="WH-like_DNA-bd_sf"/>
</dbReference>
<dbReference type="SUPFAM" id="SSF46785">
    <property type="entry name" value="Winged helix' DNA-binding domain"/>
    <property type="match status" value="1"/>
</dbReference>
<evidence type="ECO:0000256" key="1">
    <source>
        <dbReference type="ARBA" id="ARBA00004496"/>
    </source>
</evidence>
<proteinExistence type="predicted"/>
<organism evidence="4 5">
    <name type="scientific">Candidatus Pullichristensenella excrementigallinarum</name>
    <dbReference type="NCBI Taxonomy" id="2840907"/>
    <lineage>
        <taxon>Bacteria</taxon>
        <taxon>Bacillati</taxon>
        <taxon>Bacillota</taxon>
        <taxon>Clostridia</taxon>
        <taxon>Candidatus Pullichristensenella</taxon>
    </lineage>
</organism>
<dbReference type="SMART" id="SM00529">
    <property type="entry name" value="HTH_DTXR"/>
    <property type="match status" value="1"/>
</dbReference>
<dbReference type="AlphaFoldDB" id="A0A9D1IEU6"/>
<dbReference type="PANTHER" id="PTHR33238:SF11">
    <property type="entry name" value="TRANSCRIPTIONAL REGULATOR MNTR"/>
    <property type="match status" value="1"/>
</dbReference>
<name>A0A9D1IEU6_9FIRM</name>
<comment type="subunit">
    <text evidence="2">Homodimer.</text>
</comment>
<dbReference type="GO" id="GO:0003677">
    <property type="term" value="F:DNA binding"/>
    <property type="evidence" value="ECO:0007669"/>
    <property type="project" value="InterPro"/>
</dbReference>
<gene>
    <name evidence="4" type="ORF">IAB02_09060</name>
</gene>
<dbReference type="PANTHER" id="PTHR33238">
    <property type="entry name" value="IRON (METAL) DEPENDENT REPRESSOR, DTXR FAMILY"/>
    <property type="match status" value="1"/>
</dbReference>
<feature type="domain" description="HTH dtxR-type" evidence="3">
    <location>
        <begin position="11"/>
        <end position="61"/>
    </location>
</feature>
<dbReference type="InterPro" id="IPR022689">
    <property type="entry name" value="Iron_dep_repressor"/>
</dbReference>
<dbReference type="GO" id="GO:0046914">
    <property type="term" value="F:transition metal ion binding"/>
    <property type="evidence" value="ECO:0007669"/>
    <property type="project" value="InterPro"/>
</dbReference>
<comment type="caution">
    <text evidence="4">The sequence shown here is derived from an EMBL/GenBank/DDBJ whole genome shotgun (WGS) entry which is preliminary data.</text>
</comment>
<reference evidence="4" key="2">
    <citation type="journal article" date="2021" name="PeerJ">
        <title>Extensive microbial diversity within the chicken gut microbiome revealed by metagenomics and culture.</title>
        <authorList>
            <person name="Gilroy R."/>
            <person name="Ravi A."/>
            <person name="Getino M."/>
            <person name="Pursley I."/>
            <person name="Horton D.L."/>
            <person name="Alikhan N.F."/>
            <person name="Baker D."/>
            <person name="Gharbi K."/>
            <person name="Hall N."/>
            <person name="Watson M."/>
            <person name="Adriaenssens E.M."/>
            <person name="Foster-Nyarko E."/>
            <person name="Jarju S."/>
            <person name="Secka A."/>
            <person name="Antonio M."/>
            <person name="Oren A."/>
            <person name="Chaudhuri R.R."/>
            <person name="La Ragione R."/>
            <person name="Hildebrand F."/>
            <person name="Pallen M.J."/>
        </authorList>
    </citation>
    <scope>NUCLEOTIDE SEQUENCE</scope>
    <source>
        <strain evidence="4">ChiHcec3-11533</strain>
    </source>
</reference>
<dbReference type="InterPro" id="IPR036390">
    <property type="entry name" value="WH_DNA-bd_sf"/>
</dbReference>
<reference evidence="4" key="1">
    <citation type="submission" date="2020-10" db="EMBL/GenBank/DDBJ databases">
        <authorList>
            <person name="Gilroy R."/>
        </authorList>
    </citation>
    <scope>NUCLEOTIDE SEQUENCE</scope>
    <source>
        <strain evidence="4">ChiHcec3-11533</strain>
    </source>
</reference>
<protein>
    <submittedName>
        <fullName evidence="4">Helix-turn-helix domain-containing protein</fullName>
    </submittedName>
</protein>
<sequence>MTLTATQIRCLLAILSLSRMDAAVASKDVAKLLGVSRPSVHKMLDILAQRGLLCKEHYGAARLSEEGTKLAEALERQKEKLVLLFSQNLGLPLDEGNVAATLWMSALREDTLQSLESLTDRRCAP</sequence>
<evidence type="ECO:0000259" key="3">
    <source>
        <dbReference type="Pfam" id="PF01325"/>
    </source>
</evidence>
<dbReference type="GO" id="GO:0005737">
    <property type="term" value="C:cytoplasm"/>
    <property type="evidence" value="ECO:0007669"/>
    <property type="project" value="UniProtKB-SubCell"/>
</dbReference>
<evidence type="ECO:0000313" key="5">
    <source>
        <dbReference type="Proteomes" id="UP000824072"/>
    </source>
</evidence>
<comment type="subcellular location">
    <subcellularLocation>
        <location evidence="1">Cytoplasm</location>
    </subcellularLocation>
</comment>
<evidence type="ECO:0000313" key="4">
    <source>
        <dbReference type="EMBL" id="HIU34699.1"/>
    </source>
</evidence>